<dbReference type="InterPro" id="IPR000259">
    <property type="entry name" value="Adhesion_dom_fimbrial"/>
</dbReference>
<feature type="chain" id="PRO_5025665404" description="Fimbrial-type adhesion domain-containing protein" evidence="5">
    <location>
        <begin position="28"/>
        <end position="331"/>
    </location>
</feature>
<dbReference type="Gene3D" id="2.60.40.3310">
    <property type="match status" value="1"/>
</dbReference>
<feature type="domain" description="Fimbrial-type adhesion" evidence="6">
    <location>
        <begin position="166"/>
        <end position="330"/>
    </location>
</feature>
<evidence type="ECO:0000313" key="8">
    <source>
        <dbReference type="Proteomes" id="UP000501237"/>
    </source>
</evidence>
<comment type="similarity">
    <text evidence="2">Belongs to the fimbrial protein family.</text>
</comment>
<keyword evidence="3 5" id="KW-0732">Signal</keyword>
<protein>
    <recommendedName>
        <fullName evidence="6">Fimbrial-type adhesion domain-containing protein</fullName>
    </recommendedName>
</protein>
<dbReference type="InterPro" id="IPR008966">
    <property type="entry name" value="Adhesion_dom_sf"/>
</dbReference>
<dbReference type="Gene3D" id="2.60.40.1090">
    <property type="entry name" value="Fimbrial-type adhesion domain"/>
    <property type="match status" value="1"/>
</dbReference>
<dbReference type="InterPro" id="IPR036937">
    <property type="entry name" value="Adhesion_dom_fimbrial_sf"/>
</dbReference>
<name>A0A679GHF4_9GAMM</name>
<dbReference type="SUPFAM" id="SSF49401">
    <property type="entry name" value="Bacterial adhesins"/>
    <property type="match status" value="1"/>
</dbReference>
<dbReference type="AlphaFoldDB" id="A0A679GHF4"/>
<evidence type="ECO:0000313" key="7">
    <source>
        <dbReference type="EMBL" id="BCA27069.1"/>
    </source>
</evidence>
<dbReference type="RefSeq" id="WP_172432703.1">
    <property type="nucleotide sequence ID" value="NZ_AP022642.1"/>
</dbReference>
<dbReference type="KEGG" id="poj:PtoMrB4_10460"/>
<evidence type="ECO:0000259" key="6">
    <source>
        <dbReference type="Pfam" id="PF00419"/>
    </source>
</evidence>
<proteinExistence type="inferred from homology"/>
<dbReference type="InterPro" id="IPR050263">
    <property type="entry name" value="Bact_Fimbrial_Adh_Pro"/>
</dbReference>
<evidence type="ECO:0000256" key="4">
    <source>
        <dbReference type="ARBA" id="ARBA00023263"/>
    </source>
</evidence>
<comment type="subcellular location">
    <subcellularLocation>
        <location evidence="1">Fimbrium</location>
    </subcellularLocation>
</comment>
<organism evidence="7 8">
    <name type="scientific">Metapseudomonas otitidis</name>
    <dbReference type="NCBI Taxonomy" id="319939"/>
    <lineage>
        <taxon>Bacteria</taxon>
        <taxon>Pseudomonadati</taxon>
        <taxon>Pseudomonadota</taxon>
        <taxon>Gammaproteobacteria</taxon>
        <taxon>Pseudomonadales</taxon>
        <taxon>Pseudomonadaceae</taxon>
        <taxon>Metapseudomonas</taxon>
    </lineage>
</organism>
<evidence type="ECO:0000256" key="5">
    <source>
        <dbReference type="SAM" id="SignalP"/>
    </source>
</evidence>
<keyword evidence="4" id="KW-0281">Fimbrium</keyword>
<dbReference type="GO" id="GO:0009289">
    <property type="term" value="C:pilus"/>
    <property type="evidence" value="ECO:0007669"/>
    <property type="project" value="UniProtKB-SubCell"/>
</dbReference>
<evidence type="ECO:0000256" key="2">
    <source>
        <dbReference type="ARBA" id="ARBA00006671"/>
    </source>
</evidence>
<dbReference type="PANTHER" id="PTHR33420:SF3">
    <property type="entry name" value="FIMBRIAL SUBUNIT ELFA"/>
    <property type="match status" value="1"/>
</dbReference>
<evidence type="ECO:0000256" key="1">
    <source>
        <dbReference type="ARBA" id="ARBA00004561"/>
    </source>
</evidence>
<feature type="signal peptide" evidence="5">
    <location>
        <begin position="1"/>
        <end position="27"/>
    </location>
</feature>
<dbReference type="EMBL" id="AP022642">
    <property type="protein sequence ID" value="BCA27069.1"/>
    <property type="molecule type" value="Genomic_DNA"/>
</dbReference>
<dbReference type="Pfam" id="PF00419">
    <property type="entry name" value="Fimbrial"/>
    <property type="match status" value="1"/>
</dbReference>
<dbReference type="GO" id="GO:0043709">
    <property type="term" value="P:cell adhesion involved in single-species biofilm formation"/>
    <property type="evidence" value="ECO:0007669"/>
    <property type="project" value="TreeGrafter"/>
</dbReference>
<accession>A0A679GHF4</accession>
<dbReference type="PANTHER" id="PTHR33420">
    <property type="entry name" value="FIMBRIAL SUBUNIT ELFA-RELATED"/>
    <property type="match status" value="1"/>
</dbReference>
<dbReference type="Proteomes" id="UP000501237">
    <property type="component" value="Chromosome"/>
</dbReference>
<sequence>MPNLSPPALTAWFSLSLIGLLPLVAVADCPAPAAASRQVPFGAPAISQPPAAPIGTVLYEQWLPVPQMADDGSGQPLTLALTPRPAQALWQDARSGESPVYQTNLPGVGVRYSAPDGSALATARGSAVILQLVKTEPTLQPGTLAGDQLPALALYCGHSELGRTELSGSLNLVSSTCMATDVDVPLGTFPASALAQPGDATPWVDFAVRLVNCPPFHGTRRLFDGQAGWQQNDIGIALRPSDGAVDAARGLMRLSPGPDSAQGVAIEVRQRFEGQAGPAPLDNRVVRGVLALTDTPGQSYAFPYSARYLRLNEPFNAGLANGALVFTLIYY</sequence>
<gene>
    <name evidence="7" type="ORF">PtoMrB4_10460</name>
</gene>
<dbReference type="GeneID" id="57396257"/>
<evidence type="ECO:0000256" key="3">
    <source>
        <dbReference type="ARBA" id="ARBA00022729"/>
    </source>
</evidence>
<reference evidence="7 8" key="1">
    <citation type="journal article" date="2020" name="Microbiol. Resour. Announc.">
        <title>Complete genome sequence of Pseudomonas otitidis strain MrB4, isolated from Lake Biwa in Japan.</title>
        <authorList>
            <person name="Miyazaki K."/>
            <person name="Hase E."/>
            <person name="Maruya T."/>
        </authorList>
    </citation>
    <scope>NUCLEOTIDE SEQUENCE [LARGE SCALE GENOMIC DNA]</scope>
    <source>
        <strain evidence="7 8">MrB4</strain>
    </source>
</reference>